<dbReference type="Pfam" id="PF19300">
    <property type="entry name" value="BPD_transp_1_N"/>
    <property type="match status" value="1"/>
</dbReference>
<dbReference type="EMBL" id="BMHQ01000002">
    <property type="protein sequence ID" value="GGE07183.1"/>
    <property type="molecule type" value="Genomic_DNA"/>
</dbReference>
<dbReference type="PANTHER" id="PTHR43163:SF6">
    <property type="entry name" value="DIPEPTIDE TRANSPORT SYSTEM PERMEASE PROTEIN DPPB-RELATED"/>
    <property type="match status" value="1"/>
</dbReference>
<dbReference type="InterPro" id="IPR045621">
    <property type="entry name" value="BPD_transp_1_N"/>
</dbReference>
<feature type="transmembrane region" description="Helical" evidence="7">
    <location>
        <begin position="341"/>
        <end position="367"/>
    </location>
</feature>
<dbReference type="Pfam" id="PF00528">
    <property type="entry name" value="BPD_transp_1"/>
    <property type="match status" value="1"/>
</dbReference>
<feature type="transmembrane region" description="Helical" evidence="7">
    <location>
        <begin position="49"/>
        <end position="70"/>
    </location>
</feature>
<dbReference type="Gene3D" id="1.10.3720.10">
    <property type="entry name" value="MetI-like"/>
    <property type="match status" value="1"/>
</dbReference>
<dbReference type="PANTHER" id="PTHR43163">
    <property type="entry name" value="DIPEPTIDE TRANSPORT SYSTEM PERMEASE PROTEIN DPPB-RELATED"/>
    <property type="match status" value="1"/>
</dbReference>
<evidence type="ECO:0000256" key="7">
    <source>
        <dbReference type="RuleBase" id="RU363032"/>
    </source>
</evidence>
<evidence type="ECO:0000313" key="10">
    <source>
        <dbReference type="Proteomes" id="UP000625210"/>
    </source>
</evidence>
<dbReference type="SUPFAM" id="SSF161098">
    <property type="entry name" value="MetI-like"/>
    <property type="match status" value="1"/>
</dbReference>
<feature type="domain" description="ABC transmembrane type-1" evidence="8">
    <location>
        <begin position="135"/>
        <end position="364"/>
    </location>
</feature>
<evidence type="ECO:0000256" key="1">
    <source>
        <dbReference type="ARBA" id="ARBA00004651"/>
    </source>
</evidence>
<feature type="transmembrane region" description="Helical" evidence="7">
    <location>
        <begin position="141"/>
        <end position="162"/>
    </location>
</feature>
<reference evidence="9" key="2">
    <citation type="submission" date="2020-09" db="EMBL/GenBank/DDBJ databases">
        <authorList>
            <person name="Sun Q."/>
            <person name="Zhou Y."/>
        </authorList>
    </citation>
    <scope>NUCLEOTIDE SEQUENCE</scope>
    <source>
        <strain evidence="9">CGMCC 1.15179</strain>
    </source>
</reference>
<organism evidence="9 10">
    <name type="scientific">Marinithermofilum abyssi</name>
    <dbReference type="NCBI Taxonomy" id="1571185"/>
    <lineage>
        <taxon>Bacteria</taxon>
        <taxon>Bacillati</taxon>
        <taxon>Bacillota</taxon>
        <taxon>Bacilli</taxon>
        <taxon>Bacillales</taxon>
        <taxon>Thermoactinomycetaceae</taxon>
        <taxon>Marinithermofilum</taxon>
    </lineage>
</organism>
<dbReference type="InterPro" id="IPR035906">
    <property type="entry name" value="MetI-like_sf"/>
</dbReference>
<keyword evidence="4 7" id="KW-0812">Transmembrane</keyword>
<evidence type="ECO:0000256" key="6">
    <source>
        <dbReference type="ARBA" id="ARBA00023136"/>
    </source>
</evidence>
<dbReference type="Proteomes" id="UP000625210">
    <property type="component" value="Unassembled WGS sequence"/>
</dbReference>
<accession>A0A8J2YBT0</accession>
<evidence type="ECO:0000256" key="3">
    <source>
        <dbReference type="ARBA" id="ARBA00022475"/>
    </source>
</evidence>
<keyword evidence="6 7" id="KW-0472">Membrane</keyword>
<dbReference type="InterPro" id="IPR000515">
    <property type="entry name" value="MetI-like"/>
</dbReference>
<reference evidence="9" key="1">
    <citation type="journal article" date="2014" name="Int. J. Syst. Evol. Microbiol.">
        <title>Complete genome sequence of Corynebacterium casei LMG S-19264T (=DSM 44701T), isolated from a smear-ripened cheese.</title>
        <authorList>
            <consortium name="US DOE Joint Genome Institute (JGI-PGF)"/>
            <person name="Walter F."/>
            <person name="Albersmeier A."/>
            <person name="Kalinowski J."/>
            <person name="Ruckert C."/>
        </authorList>
    </citation>
    <scope>NUCLEOTIDE SEQUENCE</scope>
    <source>
        <strain evidence="9">CGMCC 1.15179</strain>
    </source>
</reference>
<evidence type="ECO:0000256" key="2">
    <source>
        <dbReference type="ARBA" id="ARBA00022448"/>
    </source>
</evidence>
<evidence type="ECO:0000313" key="9">
    <source>
        <dbReference type="EMBL" id="GGE07183.1"/>
    </source>
</evidence>
<evidence type="ECO:0000256" key="5">
    <source>
        <dbReference type="ARBA" id="ARBA00022989"/>
    </source>
</evidence>
<comment type="subcellular location">
    <subcellularLocation>
        <location evidence="1 7">Cell membrane</location>
        <topology evidence="1 7">Multi-pass membrane protein</topology>
    </subcellularLocation>
</comment>
<evidence type="ECO:0000259" key="8">
    <source>
        <dbReference type="PROSITE" id="PS50928"/>
    </source>
</evidence>
<gene>
    <name evidence="9" type="ORF">GCM10011571_05530</name>
</gene>
<comment type="caution">
    <text evidence="9">The sequence shown here is derived from an EMBL/GenBank/DDBJ whole genome shotgun (WGS) entry which is preliminary data.</text>
</comment>
<protein>
    <submittedName>
        <fullName evidence="9">Peptide ABC transporter permease</fullName>
    </submittedName>
</protein>
<keyword evidence="10" id="KW-1185">Reference proteome</keyword>
<feature type="transmembrane region" description="Helical" evidence="7">
    <location>
        <begin position="174"/>
        <end position="195"/>
    </location>
</feature>
<keyword evidence="5 7" id="KW-1133">Transmembrane helix</keyword>
<keyword evidence="2 7" id="KW-0813">Transport</keyword>
<dbReference type="CDD" id="cd06261">
    <property type="entry name" value="TM_PBP2"/>
    <property type="match status" value="1"/>
</dbReference>
<feature type="transmembrane region" description="Helical" evidence="7">
    <location>
        <begin position="295"/>
        <end position="321"/>
    </location>
</feature>
<name>A0A8J2YBT0_9BACL</name>
<dbReference type="PROSITE" id="PS50928">
    <property type="entry name" value="ABC_TM1"/>
    <property type="match status" value="1"/>
</dbReference>
<proteinExistence type="inferred from homology"/>
<keyword evidence="3" id="KW-1003">Cell membrane</keyword>
<dbReference type="AlphaFoldDB" id="A0A8J2YBT0"/>
<feature type="transmembrane region" description="Helical" evidence="7">
    <location>
        <begin position="241"/>
        <end position="260"/>
    </location>
</feature>
<comment type="similarity">
    <text evidence="7">Belongs to the binding-protein-dependent transport system permease family.</text>
</comment>
<dbReference type="GO" id="GO:0055085">
    <property type="term" value="P:transmembrane transport"/>
    <property type="evidence" value="ECO:0007669"/>
    <property type="project" value="InterPro"/>
</dbReference>
<dbReference type="GO" id="GO:0005886">
    <property type="term" value="C:plasma membrane"/>
    <property type="evidence" value="ECO:0007669"/>
    <property type="project" value="UniProtKB-SubCell"/>
</dbReference>
<evidence type="ECO:0000256" key="4">
    <source>
        <dbReference type="ARBA" id="ARBA00022692"/>
    </source>
</evidence>
<sequence>MCGGIAVRNAAVFSPCPDASVLFDPVLDKETVLNGKAGEIVIAYAIRRVLMLIPVLIGMSIITFSIVHAIPGSPAQAILGDRANPEAVKQLNESMGLNDPLYVQYFRYLGNVLQGDLGTSYKTGRPILDEIGPYLAATVELAVMAMIIAVFFGVNLGILSAWRQNSAIDYTSMVIALIGVSMPIFWLGLLEQWVFAQELGWLPSNGRIDPRMTFESITHFYFIDALIQGDFYALQDAFNHIWLPAIALGTIPMAIIARMTRSSMLEVMRSDYIRTARAKGVGEVLIVYKHALKNAFIPILTVFGLQMGLLLGGAVLTETIFSWPGIGRYLYDAIVSRDYPVIQSGILVIATIFVLINLIVDLLYAYVDPRIQYGKE</sequence>